<keyword evidence="2" id="KW-1185">Reference proteome</keyword>
<organism evidence="1 2">
    <name type="scientific">Thysanoplusia orichalcea nucleopolyhedrovirus</name>
    <dbReference type="NCBI Taxonomy" id="101850"/>
    <lineage>
        <taxon>Viruses</taxon>
        <taxon>Viruses incertae sedis</taxon>
        <taxon>Naldaviricetes</taxon>
        <taxon>Lefavirales</taxon>
        <taxon>Baculoviridae</taxon>
        <taxon>Alphabaculovirus</taxon>
        <taxon>Alphabaculovirus thorichlaceae</taxon>
    </lineage>
</organism>
<dbReference type="RefSeq" id="YP_007250534.1">
    <property type="nucleotide sequence ID" value="NC_019945.1"/>
</dbReference>
<accession>L0CLS8</accession>
<sequence length="199" mass="22496">MNAETQLTSDIRNFKYAPDSSLEVLIITNSDGDHDGYLELTAAAKIMSPFLSNGSAIWTSAAPSHKLIKNNKNYIHVFGLFKYLSNYNLNNKKHHKEYYTLKSIISDLLIGVQSKVFDPMCEIKTQIIAIQDQLNQVVLLLNDNNNSSNAIDCSNASDVSKLQDLIQDLQCEYNKKITFTTDTILENLKNIRDLMCLNK</sequence>
<dbReference type="Proteomes" id="UP000202315">
    <property type="component" value="Segment"/>
</dbReference>
<reference evidence="1 2" key="1">
    <citation type="journal article" date="2012" name="J. Virol.">
        <title>Genome of Thysanoplusia orichalcea multiple nucleopolyhedrovirus lacks the superoxide dismutase gene.</title>
        <authorList>
            <person name="Wang Y.S."/>
            <person name="Huang G.H."/>
            <person name="Cheng X.H."/>
            <person name="Wang X."/>
            <person name="Garretson T.A."/>
            <person name="Dai L.Y."/>
            <person name="Zhang C.X."/>
            <person name="Cheng X.W."/>
        </authorList>
    </citation>
    <scope>NUCLEOTIDE SEQUENCE [LARGE SCALE GENOMIC DNA]</scope>
    <source>
        <strain evidence="1">P2</strain>
    </source>
</reference>
<gene>
    <name evidence="1" type="primary">p24</name>
</gene>
<name>L0CLS8_9ABAC</name>
<dbReference type="OrthoDB" id="18599at10239"/>
<evidence type="ECO:0000313" key="1">
    <source>
        <dbReference type="EMBL" id="AGA16278.1"/>
    </source>
</evidence>
<dbReference type="GeneID" id="14340218"/>
<dbReference type="InterPro" id="IPR007765">
    <property type="entry name" value="Baculo_p24"/>
</dbReference>
<protein>
    <submittedName>
        <fullName evidence="1">p24 protein</fullName>
    </submittedName>
</protein>
<proteinExistence type="predicted"/>
<dbReference type="EMBL" id="JX467702">
    <property type="protein sequence ID" value="AGA16278.1"/>
    <property type="molecule type" value="Genomic_DNA"/>
</dbReference>
<dbReference type="KEGG" id="vg:14340218"/>
<evidence type="ECO:0000313" key="2">
    <source>
        <dbReference type="Proteomes" id="UP000202315"/>
    </source>
</evidence>
<dbReference type="Pfam" id="PF05073">
    <property type="entry name" value="Baculo_p24"/>
    <property type="match status" value="1"/>
</dbReference>
<dbReference type="GO" id="GO:0019028">
    <property type="term" value="C:viral capsid"/>
    <property type="evidence" value="ECO:0007669"/>
    <property type="project" value="InterPro"/>
</dbReference>